<gene>
    <name evidence="2" type="ORF">SO802_017133</name>
</gene>
<feature type="region of interest" description="Disordered" evidence="1">
    <location>
        <begin position="186"/>
        <end position="214"/>
    </location>
</feature>
<dbReference type="EMBL" id="JAZDWU010000005">
    <property type="protein sequence ID" value="KAL0003352.1"/>
    <property type="molecule type" value="Genomic_DNA"/>
</dbReference>
<proteinExistence type="predicted"/>
<comment type="caution">
    <text evidence="2">The sequence shown here is derived from an EMBL/GenBank/DDBJ whole genome shotgun (WGS) entry which is preliminary data.</text>
</comment>
<protein>
    <submittedName>
        <fullName evidence="2">Uncharacterized protein</fullName>
    </submittedName>
</protein>
<evidence type="ECO:0000256" key="1">
    <source>
        <dbReference type="SAM" id="MobiDB-lite"/>
    </source>
</evidence>
<sequence length="230" mass="27056">MEVSQLEMITEPATESVTEPAEAISKSICELSIQQPPDQSSDSSSTSRKWPRRVLRKVILCYPEWTSKRIFMGDIQNSGLDLVKVARDFDNLTLPEPSTNIVLRFTYYDDKSYDFAWKEKITDAMRANPKNQLWLQNESNREDLDYIPVLDARVDDHAYDLLINGIEQCYWYRVLRRVFYDSDEDDVEDVKEDAVEDVNEDADEEMGYEDEDEYEAEFDEFDKLHDPHFF</sequence>
<name>A0AAW2CYE8_9ROSI</name>
<keyword evidence="3" id="KW-1185">Reference proteome</keyword>
<dbReference type="AlphaFoldDB" id="A0AAW2CYE8"/>
<feature type="region of interest" description="Disordered" evidence="1">
    <location>
        <begin position="1"/>
        <end position="22"/>
    </location>
</feature>
<reference evidence="2 3" key="1">
    <citation type="submission" date="2024-01" db="EMBL/GenBank/DDBJ databases">
        <title>A telomere-to-telomere, gap-free genome of sweet tea (Lithocarpus litseifolius).</title>
        <authorList>
            <person name="Zhou J."/>
        </authorList>
    </citation>
    <scope>NUCLEOTIDE SEQUENCE [LARGE SCALE GENOMIC DNA]</scope>
    <source>
        <strain evidence="2">Zhou-2022a</strain>
        <tissue evidence="2">Leaf</tissue>
    </source>
</reference>
<dbReference type="Proteomes" id="UP001459277">
    <property type="component" value="Unassembled WGS sequence"/>
</dbReference>
<accession>A0AAW2CYE8</accession>
<evidence type="ECO:0000313" key="2">
    <source>
        <dbReference type="EMBL" id="KAL0003352.1"/>
    </source>
</evidence>
<evidence type="ECO:0000313" key="3">
    <source>
        <dbReference type="Proteomes" id="UP001459277"/>
    </source>
</evidence>
<organism evidence="2 3">
    <name type="scientific">Lithocarpus litseifolius</name>
    <dbReference type="NCBI Taxonomy" id="425828"/>
    <lineage>
        <taxon>Eukaryota</taxon>
        <taxon>Viridiplantae</taxon>
        <taxon>Streptophyta</taxon>
        <taxon>Embryophyta</taxon>
        <taxon>Tracheophyta</taxon>
        <taxon>Spermatophyta</taxon>
        <taxon>Magnoliopsida</taxon>
        <taxon>eudicotyledons</taxon>
        <taxon>Gunneridae</taxon>
        <taxon>Pentapetalae</taxon>
        <taxon>rosids</taxon>
        <taxon>fabids</taxon>
        <taxon>Fagales</taxon>
        <taxon>Fagaceae</taxon>
        <taxon>Lithocarpus</taxon>
    </lineage>
</organism>